<keyword evidence="4 5" id="KW-0472">Membrane</keyword>
<feature type="transmembrane region" description="Helical" evidence="5">
    <location>
        <begin position="275"/>
        <end position="294"/>
    </location>
</feature>
<keyword evidence="7" id="KW-1185">Reference proteome</keyword>
<protein>
    <submittedName>
        <fullName evidence="6">Uncharacterized protein</fullName>
    </submittedName>
</protein>
<dbReference type="PANTHER" id="PTHR30249:SF0">
    <property type="entry name" value="PLASTIDAL GLYCOLATE_GLYCERATE TRANSLOCATOR 1, CHLOROPLASTIC"/>
    <property type="match status" value="1"/>
</dbReference>
<dbReference type="OrthoDB" id="2502820at2759"/>
<dbReference type="KEGG" id="cme:CYME_CMR246C"/>
<reference evidence="6 7" key="2">
    <citation type="journal article" date="2007" name="BMC Biol.">
        <title>A 100%-complete sequence reveals unusually simple genomic features in the hot-spring red alga Cyanidioschyzon merolae.</title>
        <authorList>
            <person name="Nozaki H."/>
            <person name="Takano H."/>
            <person name="Misumi O."/>
            <person name="Terasawa K."/>
            <person name="Matsuzaki M."/>
            <person name="Maruyama S."/>
            <person name="Nishida K."/>
            <person name="Yagisawa F."/>
            <person name="Yoshida Y."/>
            <person name="Fujiwara T."/>
            <person name="Takio S."/>
            <person name="Tamura K."/>
            <person name="Chung S.J."/>
            <person name="Nakamura S."/>
            <person name="Kuroiwa H."/>
            <person name="Tanaka K."/>
            <person name="Sato N."/>
            <person name="Kuroiwa T."/>
        </authorList>
    </citation>
    <scope>NUCLEOTIDE SEQUENCE [LARGE SCALE GENOMIC DNA]</scope>
    <source>
        <strain evidence="6 7">10D</strain>
    </source>
</reference>
<comment type="subcellular location">
    <subcellularLocation>
        <location evidence="1">Membrane</location>
        <topology evidence="1">Multi-pass membrane protein</topology>
    </subcellularLocation>
</comment>
<dbReference type="AlphaFoldDB" id="M1VGX0"/>
<evidence type="ECO:0000313" key="6">
    <source>
        <dbReference type="EMBL" id="BAM82472.1"/>
    </source>
</evidence>
<feature type="transmembrane region" description="Helical" evidence="5">
    <location>
        <begin position="393"/>
        <end position="413"/>
    </location>
</feature>
<feature type="transmembrane region" description="Helical" evidence="5">
    <location>
        <begin position="138"/>
        <end position="158"/>
    </location>
</feature>
<accession>M1VGX0</accession>
<proteinExistence type="predicted"/>
<dbReference type="EMBL" id="AP006500">
    <property type="protein sequence ID" value="BAM82472.1"/>
    <property type="molecule type" value="Genomic_DNA"/>
</dbReference>
<dbReference type="HOGENOM" id="CLU_505675_0_0_1"/>
<evidence type="ECO:0000256" key="1">
    <source>
        <dbReference type="ARBA" id="ARBA00004141"/>
    </source>
</evidence>
<evidence type="ECO:0000256" key="5">
    <source>
        <dbReference type="SAM" id="Phobius"/>
    </source>
</evidence>
<feature type="transmembrane region" description="Helical" evidence="5">
    <location>
        <begin position="210"/>
        <end position="231"/>
    </location>
</feature>
<dbReference type="Pfam" id="PF04172">
    <property type="entry name" value="LrgB"/>
    <property type="match status" value="1"/>
</dbReference>
<feature type="transmembrane region" description="Helical" evidence="5">
    <location>
        <begin position="178"/>
        <end position="198"/>
    </location>
</feature>
<gene>
    <name evidence="6" type="ORF">CYME_CMR246C</name>
</gene>
<dbReference type="InterPro" id="IPR007300">
    <property type="entry name" value="CidB/LrgB"/>
</dbReference>
<feature type="transmembrane region" description="Helical" evidence="5">
    <location>
        <begin position="452"/>
        <end position="472"/>
    </location>
</feature>
<evidence type="ECO:0000256" key="2">
    <source>
        <dbReference type="ARBA" id="ARBA00022692"/>
    </source>
</evidence>
<sequence>MRPQVQVPVLFDTRLTTTRWPSVRSALAVASALIALQQVNWVPALDKQALVPVAQQLGTGSSAEAPDASGTQLIKRFTDQLYAFAMEKWRILRDRNRPASAGCITSTRTLGQRCEALGRGCLTVLILKYLERRLDQDIYLLPGSLTGLVLLVGLLGVVEHAWSARALVGLERFVKPALAFLAEWMPLFFAPPLVALPARLYTGGASKRELLALAGVIVSGFLAGLWTTAAVTRSLMRWQSRERASTPLAENRASDLAPETSCSSRERAGAFADPVLFGLSSLLAILCIAPAQYWRDRLLLAVVTALSYRLGTRAVPKPWQRVLHPVLTCAGLTAVVASGLELSESVNADASWYKRLERYPFIAGNWFMQLLGPSLIALSFRLYRARALLSRQWLPLVGGSAFSAIFSLVWTAVASRILGLRTPALRAALFPRSITMPLAIASSKRLQADTSITVASVLISGILGASLGSMILRPGPEMPALARGVALGSVSHGLGTAALTSSGDSTAASAAVIALGLVGTLTTLLLSSPLMASFRPSGQ</sequence>
<feature type="transmembrane region" description="Helical" evidence="5">
    <location>
        <begin position="507"/>
        <end position="526"/>
    </location>
</feature>
<dbReference type="GeneID" id="16996836"/>
<feature type="transmembrane region" description="Helical" evidence="5">
    <location>
        <begin position="360"/>
        <end position="381"/>
    </location>
</feature>
<reference evidence="6 7" key="1">
    <citation type="journal article" date="2004" name="Nature">
        <title>Genome sequence of the ultrasmall unicellular red alga Cyanidioschyzon merolae 10D.</title>
        <authorList>
            <person name="Matsuzaki M."/>
            <person name="Misumi O."/>
            <person name="Shin-i T."/>
            <person name="Maruyama S."/>
            <person name="Takahara M."/>
            <person name="Miyagishima S."/>
            <person name="Mori T."/>
            <person name="Nishida K."/>
            <person name="Yagisawa F."/>
            <person name="Nishida K."/>
            <person name="Yoshida Y."/>
            <person name="Nishimura Y."/>
            <person name="Nakao S."/>
            <person name="Kobayashi T."/>
            <person name="Momoyama Y."/>
            <person name="Higashiyama T."/>
            <person name="Minoda A."/>
            <person name="Sano M."/>
            <person name="Nomoto H."/>
            <person name="Oishi K."/>
            <person name="Hayashi H."/>
            <person name="Ohta F."/>
            <person name="Nishizaka S."/>
            <person name="Haga S."/>
            <person name="Miura S."/>
            <person name="Morishita T."/>
            <person name="Kabeya Y."/>
            <person name="Terasawa K."/>
            <person name="Suzuki Y."/>
            <person name="Ishii Y."/>
            <person name="Asakawa S."/>
            <person name="Takano H."/>
            <person name="Ohta N."/>
            <person name="Kuroiwa H."/>
            <person name="Tanaka K."/>
            <person name="Shimizu N."/>
            <person name="Sugano S."/>
            <person name="Sato N."/>
            <person name="Nozaki H."/>
            <person name="Ogasawara N."/>
            <person name="Kohara Y."/>
            <person name="Kuroiwa T."/>
        </authorList>
    </citation>
    <scope>NUCLEOTIDE SEQUENCE [LARGE SCALE GENOMIC DNA]</scope>
    <source>
        <strain evidence="6 7">10D</strain>
    </source>
</reference>
<evidence type="ECO:0000256" key="3">
    <source>
        <dbReference type="ARBA" id="ARBA00022989"/>
    </source>
</evidence>
<keyword evidence="2 5" id="KW-0812">Transmembrane</keyword>
<dbReference type="Gramene" id="CMR246CT">
    <property type="protein sequence ID" value="CMR246CT"/>
    <property type="gene ID" value="CMR246C"/>
</dbReference>
<evidence type="ECO:0000256" key="4">
    <source>
        <dbReference type="ARBA" id="ARBA00023136"/>
    </source>
</evidence>
<name>M1VGX0_CYAM1</name>
<dbReference type="OMA" id="NGMMSFF"/>
<keyword evidence="3 5" id="KW-1133">Transmembrane helix</keyword>
<dbReference type="Proteomes" id="UP000007014">
    <property type="component" value="Chromosome 18"/>
</dbReference>
<dbReference type="GO" id="GO:0016020">
    <property type="term" value="C:membrane"/>
    <property type="evidence" value="ECO:0007669"/>
    <property type="project" value="UniProtKB-SubCell"/>
</dbReference>
<dbReference type="PANTHER" id="PTHR30249">
    <property type="entry name" value="PUTATIVE SEROTONIN TRANSPORTER"/>
    <property type="match status" value="1"/>
</dbReference>
<organism evidence="6 7">
    <name type="scientific">Cyanidioschyzon merolae (strain NIES-3377 / 10D)</name>
    <name type="common">Unicellular red alga</name>
    <dbReference type="NCBI Taxonomy" id="280699"/>
    <lineage>
        <taxon>Eukaryota</taxon>
        <taxon>Rhodophyta</taxon>
        <taxon>Bangiophyceae</taxon>
        <taxon>Cyanidiales</taxon>
        <taxon>Cyanidiaceae</taxon>
        <taxon>Cyanidioschyzon</taxon>
    </lineage>
</organism>
<evidence type="ECO:0000313" key="7">
    <source>
        <dbReference type="Proteomes" id="UP000007014"/>
    </source>
</evidence>
<dbReference type="RefSeq" id="XP_005538508.1">
    <property type="nucleotide sequence ID" value="XM_005538451.1"/>
</dbReference>
<dbReference type="eggNOG" id="ENOG502QQ63">
    <property type="taxonomic scope" value="Eukaryota"/>
</dbReference>